<sequence>MKSILIVDDHGIVRQGLSKIVTEVLGYSDLDQAENCHSLMAALHKKTYTHLLADIVLPDGQILEVLPTIRKLYPDTGVAILSQQPANIFVPVLADHGIKKYILKSAPDEELVSDLRDFIEDVPGPLYRGLFRKTPFDDLSHRELEVLHYILCGEKPGGIANKLGISYSTVGTHTQRIYEKTATRSIKQLTKLSAQFGLTEGRE</sequence>
<evidence type="ECO:0000259" key="5">
    <source>
        <dbReference type="PROSITE" id="PS50110"/>
    </source>
</evidence>
<name>A0A2T7BLV3_9BACT</name>
<dbReference type="InterPro" id="IPR011006">
    <property type="entry name" value="CheY-like_superfamily"/>
</dbReference>
<keyword evidence="2" id="KW-0238">DNA-binding</keyword>
<evidence type="ECO:0000313" key="7">
    <source>
        <dbReference type="Proteomes" id="UP000244450"/>
    </source>
</evidence>
<protein>
    <recommendedName>
        <fullName evidence="8">DNA-binding response regulator</fullName>
    </recommendedName>
</protein>
<dbReference type="GO" id="GO:0000160">
    <property type="term" value="P:phosphorelay signal transduction system"/>
    <property type="evidence" value="ECO:0007669"/>
    <property type="project" value="InterPro"/>
</dbReference>
<dbReference type="GO" id="GO:0006355">
    <property type="term" value="P:regulation of DNA-templated transcription"/>
    <property type="evidence" value="ECO:0007669"/>
    <property type="project" value="InterPro"/>
</dbReference>
<evidence type="ECO:0000259" key="4">
    <source>
        <dbReference type="PROSITE" id="PS50043"/>
    </source>
</evidence>
<evidence type="ECO:0000313" key="6">
    <source>
        <dbReference type="EMBL" id="PUZ28629.1"/>
    </source>
</evidence>
<dbReference type="Gene3D" id="3.40.50.2300">
    <property type="match status" value="1"/>
</dbReference>
<dbReference type="PROSITE" id="PS50110">
    <property type="entry name" value="RESPONSE_REGULATORY"/>
    <property type="match status" value="1"/>
</dbReference>
<comment type="caution">
    <text evidence="6">The sequence shown here is derived from an EMBL/GenBank/DDBJ whole genome shotgun (WGS) entry which is preliminary data.</text>
</comment>
<keyword evidence="7" id="KW-1185">Reference proteome</keyword>
<dbReference type="EMBL" id="QCYK01000001">
    <property type="protein sequence ID" value="PUZ28629.1"/>
    <property type="molecule type" value="Genomic_DNA"/>
</dbReference>
<dbReference type="Gene3D" id="1.10.10.10">
    <property type="entry name" value="Winged helix-like DNA-binding domain superfamily/Winged helix DNA-binding domain"/>
    <property type="match status" value="1"/>
</dbReference>
<proteinExistence type="predicted"/>
<dbReference type="CDD" id="cd06170">
    <property type="entry name" value="LuxR_C_like"/>
    <property type="match status" value="1"/>
</dbReference>
<dbReference type="CDD" id="cd17535">
    <property type="entry name" value="REC_NarL-like"/>
    <property type="match status" value="1"/>
</dbReference>
<evidence type="ECO:0000256" key="1">
    <source>
        <dbReference type="ARBA" id="ARBA00022553"/>
    </source>
</evidence>
<dbReference type="PRINTS" id="PR00038">
    <property type="entry name" value="HTHLUXR"/>
</dbReference>
<evidence type="ECO:0000256" key="2">
    <source>
        <dbReference type="ARBA" id="ARBA00023125"/>
    </source>
</evidence>
<dbReference type="SUPFAM" id="SSF46894">
    <property type="entry name" value="C-terminal effector domain of the bipartite response regulators"/>
    <property type="match status" value="1"/>
</dbReference>
<keyword evidence="1 3" id="KW-0597">Phosphoprotein</keyword>
<evidence type="ECO:0008006" key="8">
    <source>
        <dbReference type="Google" id="ProtNLM"/>
    </source>
</evidence>
<dbReference type="InterPro" id="IPR000792">
    <property type="entry name" value="Tscrpt_reg_LuxR_C"/>
</dbReference>
<feature type="domain" description="Response regulatory" evidence="5">
    <location>
        <begin position="3"/>
        <end position="119"/>
    </location>
</feature>
<accession>A0A2T7BLV3</accession>
<dbReference type="GO" id="GO:0003677">
    <property type="term" value="F:DNA binding"/>
    <property type="evidence" value="ECO:0007669"/>
    <property type="project" value="UniProtKB-KW"/>
</dbReference>
<dbReference type="InterPro" id="IPR001789">
    <property type="entry name" value="Sig_transdc_resp-reg_receiver"/>
</dbReference>
<dbReference type="AlphaFoldDB" id="A0A2T7BLV3"/>
<dbReference type="SMART" id="SM00448">
    <property type="entry name" value="REC"/>
    <property type="match status" value="1"/>
</dbReference>
<reference evidence="6 7" key="1">
    <citation type="submission" date="2018-04" db="EMBL/GenBank/DDBJ databases">
        <title>Chitinophaga fuyangensis sp. nov., isolated from soil in a chemical factory.</title>
        <authorList>
            <person name="Chen K."/>
        </authorList>
    </citation>
    <scope>NUCLEOTIDE SEQUENCE [LARGE SCALE GENOMIC DNA]</scope>
    <source>
        <strain evidence="6 7">LY-1</strain>
    </source>
</reference>
<dbReference type="Pfam" id="PF00196">
    <property type="entry name" value="GerE"/>
    <property type="match status" value="1"/>
</dbReference>
<dbReference type="InterPro" id="IPR051015">
    <property type="entry name" value="EvgA-like"/>
</dbReference>
<organism evidence="6 7">
    <name type="scientific">Chitinophaga parva</name>
    <dbReference type="NCBI Taxonomy" id="2169414"/>
    <lineage>
        <taxon>Bacteria</taxon>
        <taxon>Pseudomonadati</taxon>
        <taxon>Bacteroidota</taxon>
        <taxon>Chitinophagia</taxon>
        <taxon>Chitinophagales</taxon>
        <taxon>Chitinophagaceae</taxon>
        <taxon>Chitinophaga</taxon>
    </lineage>
</organism>
<feature type="modified residue" description="4-aspartylphosphate" evidence="3">
    <location>
        <position position="54"/>
    </location>
</feature>
<feature type="domain" description="HTH luxR-type" evidence="4">
    <location>
        <begin position="132"/>
        <end position="197"/>
    </location>
</feature>
<dbReference type="OrthoDB" id="1013073at2"/>
<dbReference type="Pfam" id="PF00072">
    <property type="entry name" value="Response_reg"/>
    <property type="match status" value="1"/>
</dbReference>
<dbReference type="InterPro" id="IPR016032">
    <property type="entry name" value="Sig_transdc_resp-reg_C-effctor"/>
</dbReference>
<gene>
    <name evidence="6" type="ORF">DCC81_03860</name>
</gene>
<dbReference type="SUPFAM" id="SSF52172">
    <property type="entry name" value="CheY-like"/>
    <property type="match status" value="1"/>
</dbReference>
<dbReference type="SMART" id="SM00421">
    <property type="entry name" value="HTH_LUXR"/>
    <property type="match status" value="1"/>
</dbReference>
<dbReference type="Proteomes" id="UP000244450">
    <property type="component" value="Unassembled WGS sequence"/>
</dbReference>
<dbReference type="InterPro" id="IPR058245">
    <property type="entry name" value="NreC/VraR/RcsB-like_REC"/>
</dbReference>
<evidence type="ECO:0000256" key="3">
    <source>
        <dbReference type="PROSITE-ProRule" id="PRU00169"/>
    </source>
</evidence>
<dbReference type="InterPro" id="IPR036388">
    <property type="entry name" value="WH-like_DNA-bd_sf"/>
</dbReference>
<dbReference type="PANTHER" id="PTHR45566:SF2">
    <property type="entry name" value="NARL SUBFAMILY"/>
    <property type="match status" value="1"/>
</dbReference>
<dbReference type="RefSeq" id="WP_108685268.1">
    <property type="nucleotide sequence ID" value="NZ_QCYK01000001.1"/>
</dbReference>
<dbReference type="PANTHER" id="PTHR45566">
    <property type="entry name" value="HTH-TYPE TRANSCRIPTIONAL REGULATOR YHJB-RELATED"/>
    <property type="match status" value="1"/>
</dbReference>
<dbReference type="PROSITE" id="PS50043">
    <property type="entry name" value="HTH_LUXR_2"/>
    <property type="match status" value="1"/>
</dbReference>